<accession>A0A183K6J3</accession>
<dbReference type="Proteomes" id="UP000279833">
    <property type="component" value="Unassembled WGS sequence"/>
</dbReference>
<gene>
    <name evidence="1" type="ORF">SCUD_LOCUS10618</name>
</gene>
<organism evidence="3">
    <name type="scientific">Schistosoma curassoni</name>
    <dbReference type="NCBI Taxonomy" id="6186"/>
    <lineage>
        <taxon>Eukaryota</taxon>
        <taxon>Metazoa</taxon>
        <taxon>Spiralia</taxon>
        <taxon>Lophotrochozoa</taxon>
        <taxon>Platyhelminthes</taxon>
        <taxon>Trematoda</taxon>
        <taxon>Digenea</taxon>
        <taxon>Strigeidida</taxon>
        <taxon>Schistosomatoidea</taxon>
        <taxon>Schistosomatidae</taxon>
        <taxon>Schistosoma</taxon>
    </lineage>
</organism>
<sequence>MFPYGFDPVSPSFTVRDVITELSSNISDSEAG</sequence>
<protein>
    <submittedName>
        <fullName evidence="1 3">Uncharacterized protein</fullName>
    </submittedName>
</protein>
<reference evidence="1 2" key="2">
    <citation type="submission" date="2018-11" db="EMBL/GenBank/DDBJ databases">
        <authorList>
            <consortium name="Pathogen Informatics"/>
        </authorList>
    </citation>
    <scope>NUCLEOTIDE SEQUENCE [LARGE SCALE GENOMIC DNA]</scope>
    <source>
        <strain evidence="1">Dakar</strain>
        <strain evidence="2">Dakar, Senegal</strain>
    </source>
</reference>
<evidence type="ECO:0000313" key="1">
    <source>
        <dbReference type="EMBL" id="VDP40732.1"/>
    </source>
</evidence>
<proteinExistence type="predicted"/>
<name>A0A183K6J3_9TREM</name>
<keyword evidence="2" id="KW-1185">Reference proteome</keyword>
<dbReference type="EMBL" id="UZAK01033889">
    <property type="protein sequence ID" value="VDP40732.1"/>
    <property type="molecule type" value="Genomic_DNA"/>
</dbReference>
<evidence type="ECO:0000313" key="2">
    <source>
        <dbReference type="Proteomes" id="UP000279833"/>
    </source>
</evidence>
<reference evidence="3" key="1">
    <citation type="submission" date="2016-06" db="UniProtKB">
        <authorList>
            <consortium name="WormBaseParasite"/>
        </authorList>
    </citation>
    <scope>IDENTIFICATION</scope>
</reference>
<dbReference type="AlphaFoldDB" id="A0A183K6J3"/>
<dbReference type="WBParaSite" id="SCUD_0001061801-mRNA-1">
    <property type="protein sequence ID" value="SCUD_0001061801-mRNA-1"/>
    <property type="gene ID" value="SCUD_0001061801"/>
</dbReference>
<evidence type="ECO:0000313" key="3">
    <source>
        <dbReference type="WBParaSite" id="SCUD_0001061801-mRNA-1"/>
    </source>
</evidence>